<dbReference type="Proteomes" id="UP000008549">
    <property type="component" value="Unassembled WGS sequence"/>
</dbReference>
<proteinExistence type="predicted"/>
<dbReference type="AlphaFoldDB" id="B6IIP0"/>
<dbReference type="EMBL" id="HE600940">
    <property type="protein sequence ID" value="CAR99770.1"/>
    <property type="molecule type" value="Genomic_DNA"/>
</dbReference>
<dbReference type="KEGG" id="cbr:CBG_25376"/>
<keyword evidence="3" id="KW-1185">Reference proteome</keyword>
<dbReference type="CTD" id="68916867"/>
<feature type="compositionally biased region" description="Polar residues" evidence="1">
    <location>
        <begin position="43"/>
        <end position="55"/>
    </location>
</feature>
<evidence type="ECO:0000313" key="2">
    <source>
        <dbReference type="EMBL" id="CAR99770.1"/>
    </source>
</evidence>
<name>B6IIP0_CAEBR</name>
<accession>B6IIP0</accession>
<dbReference type="HOGENOM" id="CLU_3034353_0_0_1"/>
<reference evidence="2 3" key="2">
    <citation type="journal article" date="2011" name="PLoS Genet.">
        <title>Caenorhabditis briggsae recombinant inbred line genotypes reveal inter-strain incompatibility and the evolution of recombination.</title>
        <authorList>
            <person name="Ross J.A."/>
            <person name="Koboldt D.C."/>
            <person name="Staisch J.E."/>
            <person name="Chamberlin H.M."/>
            <person name="Gupta B.P."/>
            <person name="Miller R.D."/>
            <person name="Baird S.E."/>
            <person name="Haag E.S."/>
        </authorList>
    </citation>
    <scope>NUCLEOTIDE SEQUENCE [LARGE SCALE GENOMIC DNA]</scope>
    <source>
        <strain evidence="2 3">AF16</strain>
    </source>
</reference>
<reference evidence="2 3" key="1">
    <citation type="journal article" date="2003" name="PLoS Biol.">
        <title>The genome sequence of Caenorhabditis briggsae: a platform for comparative genomics.</title>
        <authorList>
            <person name="Stein L.D."/>
            <person name="Bao Z."/>
            <person name="Blasiar D."/>
            <person name="Blumenthal T."/>
            <person name="Brent M.R."/>
            <person name="Chen N."/>
            <person name="Chinwalla A."/>
            <person name="Clarke L."/>
            <person name="Clee C."/>
            <person name="Coghlan A."/>
            <person name="Coulson A."/>
            <person name="D'Eustachio P."/>
            <person name="Fitch D.H."/>
            <person name="Fulton L.A."/>
            <person name="Fulton R.E."/>
            <person name="Griffiths-Jones S."/>
            <person name="Harris T.W."/>
            <person name="Hillier L.W."/>
            <person name="Kamath R."/>
            <person name="Kuwabara P.E."/>
            <person name="Mardis E.R."/>
            <person name="Marra M.A."/>
            <person name="Miner T.L."/>
            <person name="Minx P."/>
            <person name="Mullikin J.C."/>
            <person name="Plumb R.W."/>
            <person name="Rogers J."/>
            <person name="Schein J.E."/>
            <person name="Sohrmann M."/>
            <person name="Spieth J."/>
            <person name="Stajich J.E."/>
            <person name="Wei C."/>
            <person name="Willey D."/>
            <person name="Wilson R.K."/>
            <person name="Durbin R."/>
            <person name="Waterston R.H."/>
        </authorList>
    </citation>
    <scope>NUCLEOTIDE SEQUENCE [LARGE SCALE GENOMIC DNA]</scope>
    <source>
        <strain evidence="2 3">AF16</strain>
    </source>
</reference>
<sequence length="55" mass="6039">MTISKKKRQHRDDRKASGGKTCRPTPRKRPGEGQKSFGGAENGETTLESRGLSHS</sequence>
<dbReference type="InParanoid" id="B6IIP0"/>
<organism evidence="2 3">
    <name type="scientific">Caenorhabditis briggsae</name>
    <dbReference type="NCBI Taxonomy" id="6238"/>
    <lineage>
        <taxon>Eukaryota</taxon>
        <taxon>Metazoa</taxon>
        <taxon>Ecdysozoa</taxon>
        <taxon>Nematoda</taxon>
        <taxon>Chromadorea</taxon>
        <taxon>Rhabditida</taxon>
        <taxon>Rhabditina</taxon>
        <taxon>Rhabditomorpha</taxon>
        <taxon>Rhabditoidea</taxon>
        <taxon>Rhabditidae</taxon>
        <taxon>Peloderinae</taxon>
        <taxon>Caenorhabditis</taxon>
    </lineage>
</organism>
<feature type="region of interest" description="Disordered" evidence="1">
    <location>
        <begin position="1"/>
        <end position="55"/>
    </location>
</feature>
<evidence type="ECO:0000256" key="1">
    <source>
        <dbReference type="SAM" id="MobiDB-lite"/>
    </source>
</evidence>
<evidence type="ECO:0000313" key="3">
    <source>
        <dbReference type="Proteomes" id="UP000008549"/>
    </source>
</evidence>
<protein>
    <submittedName>
        <fullName evidence="2">Protein CBG25376</fullName>
    </submittedName>
</protein>
<dbReference type="RefSeq" id="XP_045099331.1">
    <property type="nucleotide sequence ID" value="XM_045241192.1"/>
</dbReference>
<dbReference type="GeneID" id="68916867"/>
<gene>
    <name evidence="2" type="ORF">CBG25376</name>
    <name evidence="2" type="ORF">CBG_25376</name>
</gene>